<keyword evidence="2" id="KW-1015">Disulfide bond</keyword>
<dbReference type="STRING" id="1569628.A0A316UZC9"/>
<dbReference type="RefSeq" id="XP_025365269.1">
    <property type="nucleotide sequence ID" value="XM_025508976.1"/>
</dbReference>
<proteinExistence type="inferred from homology"/>
<keyword evidence="3" id="KW-0999">Mitochondrion inner membrane</keyword>
<comment type="function">
    <text evidence="3">Required for mitochondrial cytochrome c oxidase (COX) assembly and respiration.</text>
</comment>
<protein>
    <recommendedName>
        <fullName evidence="3">COX assembly mitochondrial protein</fullName>
    </recommendedName>
</protein>
<name>A0A316UZC9_9BASI</name>
<dbReference type="AlphaFoldDB" id="A0A316UZC9"/>
<keyword evidence="5" id="KW-1185">Reference proteome</keyword>
<reference evidence="4 5" key="1">
    <citation type="journal article" date="2018" name="Mol. Biol. Evol.">
        <title>Broad Genomic Sampling Reveals a Smut Pathogenic Ancestry of the Fungal Clade Ustilaginomycotina.</title>
        <authorList>
            <person name="Kijpornyongpan T."/>
            <person name="Mondo S.J."/>
            <person name="Barry K."/>
            <person name="Sandor L."/>
            <person name="Lee J."/>
            <person name="Lipzen A."/>
            <person name="Pangilinan J."/>
            <person name="LaButti K."/>
            <person name="Hainaut M."/>
            <person name="Henrissat B."/>
            <person name="Grigoriev I.V."/>
            <person name="Spatafora J.W."/>
            <person name="Aime M.C."/>
        </authorList>
    </citation>
    <scope>NUCLEOTIDE SEQUENCE [LARGE SCALE GENOMIC DNA]</scope>
    <source>
        <strain evidence="4 5">MCA 5214</strain>
    </source>
</reference>
<evidence type="ECO:0000313" key="5">
    <source>
        <dbReference type="Proteomes" id="UP000245884"/>
    </source>
</evidence>
<evidence type="ECO:0000256" key="1">
    <source>
        <dbReference type="ARBA" id="ARBA00007347"/>
    </source>
</evidence>
<gene>
    <name evidence="4" type="ORF">BDZ90DRAFT_277107</name>
</gene>
<comment type="similarity">
    <text evidence="1 3">Belongs to the CMC family.</text>
</comment>
<dbReference type="GeneID" id="37030799"/>
<comment type="subcellular location">
    <subcellularLocation>
        <location evidence="3">Mitochondrion inner membrane</location>
    </subcellularLocation>
</comment>
<evidence type="ECO:0000313" key="4">
    <source>
        <dbReference type="EMBL" id="PWN30657.1"/>
    </source>
</evidence>
<dbReference type="EMBL" id="KZ819662">
    <property type="protein sequence ID" value="PWN30657.1"/>
    <property type="molecule type" value="Genomic_DNA"/>
</dbReference>
<dbReference type="PANTHER" id="PTHR22977:SF5">
    <property type="entry name" value="COX ASSEMBLY MITOCHONDRIAL PROTEIN HOMOLOG"/>
    <property type="match status" value="1"/>
</dbReference>
<dbReference type="Pfam" id="PF08583">
    <property type="entry name" value="Cmc1"/>
    <property type="match status" value="1"/>
</dbReference>
<accession>A0A316UZC9</accession>
<evidence type="ECO:0000256" key="2">
    <source>
        <dbReference type="ARBA" id="ARBA00023157"/>
    </source>
</evidence>
<sequence>MASSGPRALSNREEDRLMKQVKADGLKKCDDYVKAFAACAEGRTVSTAWACRGQLKEMQSCLAQYTSPDAVDAARRQWLKENRPEGGA</sequence>
<dbReference type="OrthoDB" id="6224010at2759"/>
<keyword evidence="3" id="KW-0143">Chaperone</keyword>
<keyword evidence="3" id="KW-0496">Mitochondrion</keyword>
<dbReference type="GO" id="GO:0005743">
    <property type="term" value="C:mitochondrial inner membrane"/>
    <property type="evidence" value="ECO:0007669"/>
    <property type="project" value="UniProtKB-SubCell"/>
</dbReference>
<dbReference type="PANTHER" id="PTHR22977">
    <property type="entry name" value="COX ASSEMBLY MITOCHONDRIAL PROTEIN"/>
    <property type="match status" value="1"/>
</dbReference>
<dbReference type="Proteomes" id="UP000245884">
    <property type="component" value="Unassembled WGS sequence"/>
</dbReference>
<keyword evidence="3" id="KW-0472">Membrane</keyword>
<dbReference type="InterPro" id="IPR013892">
    <property type="entry name" value="Cyt_c_biogenesis_Cmc1-like"/>
</dbReference>
<evidence type="ECO:0000256" key="3">
    <source>
        <dbReference type="RuleBase" id="RU364104"/>
    </source>
</evidence>
<organism evidence="4 5">
    <name type="scientific">Jaminaea rosea</name>
    <dbReference type="NCBI Taxonomy" id="1569628"/>
    <lineage>
        <taxon>Eukaryota</taxon>
        <taxon>Fungi</taxon>
        <taxon>Dikarya</taxon>
        <taxon>Basidiomycota</taxon>
        <taxon>Ustilaginomycotina</taxon>
        <taxon>Exobasidiomycetes</taxon>
        <taxon>Microstromatales</taxon>
        <taxon>Microstromatales incertae sedis</taxon>
        <taxon>Jaminaea</taxon>
    </lineage>
</organism>